<feature type="compositionally biased region" description="Gly residues" evidence="4">
    <location>
        <begin position="31"/>
        <end position="41"/>
    </location>
</feature>
<evidence type="ECO:0000256" key="1">
    <source>
        <dbReference type="ARBA" id="ARBA00007249"/>
    </source>
</evidence>
<dbReference type="InterPro" id="IPR035531">
    <property type="entry name" value="GTPBP1-like"/>
</dbReference>
<reference evidence="6" key="1">
    <citation type="submission" date="2016-05" db="EMBL/GenBank/DDBJ databases">
        <authorList>
            <person name="Lavstsen T."/>
            <person name="Jespersen J.S."/>
        </authorList>
    </citation>
    <scope>NUCLEOTIDE SEQUENCE</scope>
</reference>
<evidence type="ECO:0000256" key="3">
    <source>
        <dbReference type="ARBA" id="ARBA00023134"/>
    </source>
</evidence>
<organism evidence="6">
    <name type="scientific">Pyropia haitanensis</name>
    <name type="common">Red seaweed</name>
    <name type="synonym">Porphyra haitanensis</name>
    <dbReference type="NCBI Taxonomy" id="1262161"/>
    <lineage>
        <taxon>Eukaryota</taxon>
        <taxon>Rhodophyta</taxon>
        <taxon>Bangiophyceae</taxon>
        <taxon>Bangiales</taxon>
        <taxon>Bangiaceae</taxon>
        <taxon>Pyropia</taxon>
    </lineage>
</organism>
<dbReference type="SUPFAM" id="SSF52540">
    <property type="entry name" value="P-loop containing nucleoside triphosphate hydrolases"/>
    <property type="match status" value="1"/>
</dbReference>
<keyword evidence="3" id="KW-0342">GTP-binding</keyword>
<dbReference type="SUPFAM" id="SSF50447">
    <property type="entry name" value="Translation proteins"/>
    <property type="match status" value="1"/>
</dbReference>
<proteinExistence type="evidence at transcript level"/>
<protein>
    <submittedName>
        <fullName evidence="6">GTP-binding protein</fullName>
    </submittedName>
</protein>
<feature type="region of interest" description="Disordered" evidence="4">
    <location>
        <begin position="1"/>
        <end position="68"/>
    </location>
</feature>
<dbReference type="PROSITE" id="PS51722">
    <property type="entry name" value="G_TR_2"/>
    <property type="match status" value="1"/>
</dbReference>
<comment type="similarity">
    <text evidence="1">Belongs to the TRAFAC class translation factor GTPase superfamily. Classic translation factor GTPase family. EF-Tu/EF-1A subfamily.</text>
</comment>
<evidence type="ECO:0000259" key="5">
    <source>
        <dbReference type="PROSITE" id="PS51722"/>
    </source>
</evidence>
<dbReference type="GO" id="GO:0003924">
    <property type="term" value="F:GTPase activity"/>
    <property type="evidence" value="ECO:0007669"/>
    <property type="project" value="InterPro"/>
</dbReference>
<feature type="domain" description="Tr-type G" evidence="5">
    <location>
        <begin position="261"/>
        <end position="499"/>
    </location>
</feature>
<dbReference type="PANTHER" id="PTHR43721:SF9">
    <property type="entry name" value="GTP-BINDING PROTEIN 1"/>
    <property type="match status" value="1"/>
</dbReference>
<dbReference type="InterPro" id="IPR009001">
    <property type="entry name" value="Transl_elong_EF1A/Init_IF2_C"/>
</dbReference>
<dbReference type="FunFam" id="3.40.50.300:FF:000091">
    <property type="entry name" value="Probable GTP-binding protein 1"/>
    <property type="match status" value="1"/>
</dbReference>
<dbReference type="CDD" id="cd03694">
    <property type="entry name" value="GTPBP_II"/>
    <property type="match status" value="1"/>
</dbReference>
<dbReference type="CDD" id="cd04165">
    <property type="entry name" value="GTPBP1_like"/>
    <property type="match status" value="1"/>
</dbReference>
<dbReference type="GO" id="GO:0003746">
    <property type="term" value="F:translation elongation factor activity"/>
    <property type="evidence" value="ECO:0007669"/>
    <property type="project" value="TreeGrafter"/>
</dbReference>
<sequence>MQPPLPPLRGRGSTEVGVRAGPSSSALGVVPAGGGVSGAGGKDGRGVRAGLAGPSRLAPSSAGPSVMAAAPPAQEGERLVAVVPDTAGGGGVALVVTHGGGGRVTDAPTILAPPGRSRMEELLAADGGGGGGSSRGGGGGGVELMFADDLEPEDDEGAVEYKWSLVQPPPARFLELVTQMKYRLLEGSGECIYEIGVTDDGRARGLSPDALTASLATLSHMAEELHAECTVVRRARATSGEVDAMVASVLVRQLPETLEDYLDLRVAVAGNVDSGKSTLIGVLTGCGALDNGRGRARAQVFTHKHEMESGRTSSVSQQIMGFGASGAVVNYTGVRSLTWADVVARAAKIVTFFDLAGHEKYLRTTVFGLTAHAPDYCMLVIGANMGVLRMTKEHLAIALALKVPVVVAITKIDRAPAHVYEATVTHIQKLLKSPGARKLPVLVKSADELAMCAQNIVHDRVVPIFSVSNVTGEGLDLLRGFLNLAPSRRNWAEYRSSPTEFAIDETFLVPGVGTVVSGTCSAGSVGVGQSLSLGPDHSGAYVSVIVKSVHYKRVPVRRVVAGQAGSLALKKVKRATVRKGMVMLDTRVAPGAVWEFTAEVLVLYHGTTIRPGYQPVIHCAAVRQAARVVTIDKEVVRTGDRALLRFCFCYRPEHIKADARFVLREGKTKGIGRVLDIARTC</sequence>
<evidence type="ECO:0000256" key="2">
    <source>
        <dbReference type="ARBA" id="ARBA00022741"/>
    </source>
</evidence>
<dbReference type="CDD" id="cd03708">
    <property type="entry name" value="GTPBP_III"/>
    <property type="match status" value="1"/>
</dbReference>
<evidence type="ECO:0000313" key="6">
    <source>
        <dbReference type="EMBL" id="APX52956.1"/>
    </source>
</evidence>
<dbReference type="Pfam" id="PF00009">
    <property type="entry name" value="GTP_EFTU"/>
    <property type="match status" value="1"/>
</dbReference>
<dbReference type="EMBL" id="KX254551">
    <property type="protein sequence ID" value="APX52956.1"/>
    <property type="molecule type" value="mRNA"/>
</dbReference>
<dbReference type="InterPro" id="IPR009000">
    <property type="entry name" value="Transl_B-barrel_sf"/>
</dbReference>
<dbReference type="AlphaFoldDB" id="A0A1P8NW31"/>
<dbReference type="InterPro" id="IPR000795">
    <property type="entry name" value="T_Tr_GTP-bd_dom"/>
</dbReference>
<gene>
    <name evidence="6" type="primary">CapL1</name>
</gene>
<evidence type="ECO:0000256" key="4">
    <source>
        <dbReference type="SAM" id="MobiDB-lite"/>
    </source>
</evidence>
<dbReference type="InterPro" id="IPR050055">
    <property type="entry name" value="EF-Tu_GTPase"/>
</dbReference>
<dbReference type="Gene3D" id="2.40.30.10">
    <property type="entry name" value="Translation factors"/>
    <property type="match status" value="2"/>
</dbReference>
<keyword evidence="2" id="KW-0547">Nucleotide-binding</keyword>
<dbReference type="GO" id="GO:0005525">
    <property type="term" value="F:GTP binding"/>
    <property type="evidence" value="ECO:0007669"/>
    <property type="project" value="UniProtKB-KW"/>
</dbReference>
<dbReference type="Gene3D" id="3.40.50.300">
    <property type="entry name" value="P-loop containing nucleotide triphosphate hydrolases"/>
    <property type="match status" value="1"/>
</dbReference>
<name>A0A1P8NW31_PYRHA</name>
<accession>A0A1P8NW31</accession>
<dbReference type="SUPFAM" id="SSF50465">
    <property type="entry name" value="EF-Tu/eEF-1alpha/eIF2-gamma C-terminal domain"/>
    <property type="match status" value="1"/>
</dbReference>
<dbReference type="FunFam" id="2.40.30.10:FF:000014">
    <property type="entry name" value="Probable GTP-binding protein 1"/>
    <property type="match status" value="1"/>
</dbReference>
<dbReference type="PANTHER" id="PTHR43721">
    <property type="entry name" value="ELONGATION FACTOR TU-RELATED"/>
    <property type="match status" value="1"/>
</dbReference>
<dbReference type="InterPro" id="IPR027417">
    <property type="entry name" value="P-loop_NTPase"/>
</dbReference>